<feature type="region of interest" description="Disordered" evidence="1">
    <location>
        <begin position="1"/>
        <end position="20"/>
    </location>
</feature>
<comment type="caution">
    <text evidence="2">The sequence shown here is derived from an EMBL/GenBank/DDBJ whole genome shotgun (WGS) entry which is preliminary data.</text>
</comment>
<evidence type="ECO:0000313" key="3">
    <source>
        <dbReference type="Proteomes" id="UP000261739"/>
    </source>
</evidence>
<dbReference type="EMBL" id="DQID01000157">
    <property type="protein sequence ID" value="HCT14303.1"/>
    <property type="molecule type" value="Genomic_DNA"/>
</dbReference>
<dbReference type="AlphaFoldDB" id="A0A3D4SYE3"/>
<organism evidence="2 3">
    <name type="scientific">Corynebacterium nuruki</name>
    <dbReference type="NCBI Taxonomy" id="1032851"/>
    <lineage>
        <taxon>Bacteria</taxon>
        <taxon>Bacillati</taxon>
        <taxon>Actinomycetota</taxon>
        <taxon>Actinomycetes</taxon>
        <taxon>Mycobacteriales</taxon>
        <taxon>Corynebacteriaceae</taxon>
        <taxon>Corynebacterium</taxon>
    </lineage>
</organism>
<dbReference type="STRING" id="863239.GCA_000213935_00060"/>
<protein>
    <submittedName>
        <fullName evidence="2">N-acetylglucosamine-6-phosphate deacetylase</fullName>
    </submittedName>
</protein>
<evidence type="ECO:0000313" key="2">
    <source>
        <dbReference type="EMBL" id="HCT14303.1"/>
    </source>
</evidence>
<feature type="compositionally biased region" description="Low complexity" evidence="1">
    <location>
        <begin position="1"/>
        <end position="18"/>
    </location>
</feature>
<dbReference type="RefSeq" id="WP_273051526.1">
    <property type="nucleotide sequence ID" value="NZ_DAITTW010000016.1"/>
</dbReference>
<name>A0A3D4SYE3_9CORY</name>
<dbReference type="Proteomes" id="UP000261739">
    <property type="component" value="Unassembled WGS sequence"/>
</dbReference>
<reference evidence="2 3" key="1">
    <citation type="journal article" date="2018" name="Nat. Biotechnol.">
        <title>A standardized bacterial taxonomy based on genome phylogeny substantially revises the tree of life.</title>
        <authorList>
            <person name="Parks D.H."/>
            <person name="Chuvochina M."/>
            <person name="Waite D.W."/>
            <person name="Rinke C."/>
            <person name="Skarshewski A."/>
            <person name="Chaumeil P.A."/>
            <person name="Hugenholtz P."/>
        </authorList>
    </citation>
    <scope>NUCLEOTIDE SEQUENCE [LARGE SCALE GENOMIC DNA]</scope>
    <source>
        <strain evidence="2">UBA11247</strain>
    </source>
</reference>
<sequence length="210" mass="22083">MAETTDTAEDATVADAAALGGTRPQDPPLLVAATVGEVTAVWQVEVDARVLLGDFSGAWLVDGDGIRGFAADADWIPQRGDRDAVLRTLLAHPVLLAEGDDPLPVDGVDVIDLDATVSGIHDRVRRNHDDFAAAHPGKRQPAWGAADAIGYRTQDGPAPHGLTGDAATAVTRCLAAARGLRALVRDWNRVEKLRAQRLGGDLQALPVELA</sequence>
<accession>A0A3D4SYE3</accession>
<gene>
    <name evidence="2" type="ORF">DIW82_05785</name>
</gene>
<proteinExistence type="predicted"/>
<evidence type="ECO:0000256" key="1">
    <source>
        <dbReference type="SAM" id="MobiDB-lite"/>
    </source>
</evidence>